<dbReference type="RefSeq" id="WP_228850249.1">
    <property type="nucleotide sequence ID" value="NZ_JADCKQ010000026.1"/>
</dbReference>
<dbReference type="InterPro" id="IPR011990">
    <property type="entry name" value="TPR-like_helical_dom_sf"/>
</dbReference>
<evidence type="ECO:0000313" key="2">
    <source>
        <dbReference type="Proteomes" id="UP000640583"/>
    </source>
</evidence>
<dbReference type="Pfam" id="PF08238">
    <property type="entry name" value="Sel1"/>
    <property type="match status" value="6"/>
</dbReference>
<protein>
    <submittedName>
        <fullName evidence="1">Sel1 repeat family protein</fullName>
    </submittedName>
</protein>
<dbReference type="InterPro" id="IPR006597">
    <property type="entry name" value="Sel1-like"/>
</dbReference>
<gene>
    <name evidence="1" type="ORF">H1D41_18120</name>
</gene>
<organism evidence="1 2">
    <name type="scientific">Halocynthiibacter styelae</name>
    <dbReference type="NCBI Taxonomy" id="2761955"/>
    <lineage>
        <taxon>Bacteria</taxon>
        <taxon>Pseudomonadati</taxon>
        <taxon>Pseudomonadota</taxon>
        <taxon>Alphaproteobacteria</taxon>
        <taxon>Rhodobacterales</taxon>
        <taxon>Paracoccaceae</taxon>
        <taxon>Halocynthiibacter</taxon>
    </lineage>
</organism>
<reference evidence="1" key="1">
    <citation type="submission" date="2020-10" db="EMBL/GenBank/DDBJ databases">
        <title>Paenihalocynthiibacter styelae gen. nov., sp. nov., isolated from stalked sea squirt Styela clava.</title>
        <authorList>
            <person name="Kim Y.-O."/>
            <person name="Yoon J.-H."/>
        </authorList>
    </citation>
    <scope>NUCLEOTIDE SEQUENCE</scope>
    <source>
        <strain evidence="1">MYP1-1</strain>
    </source>
</reference>
<evidence type="ECO:0000313" key="1">
    <source>
        <dbReference type="EMBL" id="MBI1495556.1"/>
    </source>
</evidence>
<dbReference type="PANTHER" id="PTHR11102">
    <property type="entry name" value="SEL-1-LIKE PROTEIN"/>
    <property type="match status" value="1"/>
</dbReference>
<comment type="caution">
    <text evidence="1">The sequence shown here is derived from an EMBL/GenBank/DDBJ whole genome shotgun (WGS) entry which is preliminary data.</text>
</comment>
<dbReference type="Proteomes" id="UP000640583">
    <property type="component" value="Unassembled WGS sequence"/>
</dbReference>
<accession>A0A8J7IRH7</accession>
<dbReference type="PANTHER" id="PTHR11102:SF160">
    <property type="entry name" value="ERAD-ASSOCIATED E3 UBIQUITIN-PROTEIN LIGASE COMPONENT HRD3"/>
    <property type="match status" value="1"/>
</dbReference>
<sequence>MEENNKNNDRSPFKLLHIVMIALFVSSTGSDLLAQDFNTGEAFYSTGDYANAMEEWRPLAEQGDMRAQFFLGEMYAFGLGLSKNRSEAMRWFLLAAEQGHPDAQYNVGRLYDEESDWSTGETFVEFLSRGGIIEDPTEAARWYRLAAQQGHAIAQFLLGLKYAKGDGVLKDPEEAELWLRRGAEQGDMQLQRNLGWMYANGEGIIQDTSEAMIWYRLAAQQGHPDAQNSLGQMYTNRDSTIKAHMWFNISSSTGHSDAAENRDEIENIMTREQITEATQLAQTCIRSNYTKCD</sequence>
<dbReference type="Gene3D" id="1.25.40.10">
    <property type="entry name" value="Tetratricopeptide repeat domain"/>
    <property type="match status" value="2"/>
</dbReference>
<dbReference type="EMBL" id="JADCKQ010000026">
    <property type="protein sequence ID" value="MBI1495556.1"/>
    <property type="molecule type" value="Genomic_DNA"/>
</dbReference>
<keyword evidence="2" id="KW-1185">Reference proteome</keyword>
<dbReference type="SUPFAM" id="SSF81901">
    <property type="entry name" value="HCP-like"/>
    <property type="match status" value="1"/>
</dbReference>
<proteinExistence type="predicted"/>
<dbReference type="InterPro" id="IPR050767">
    <property type="entry name" value="Sel1_AlgK"/>
</dbReference>
<name>A0A8J7IRH7_9RHOB</name>
<dbReference type="AlphaFoldDB" id="A0A8J7IRH7"/>
<dbReference type="SMART" id="SM00671">
    <property type="entry name" value="SEL1"/>
    <property type="match status" value="5"/>
</dbReference>